<accession>K0KRP1</accession>
<feature type="domain" description="XPG N-terminal" evidence="12">
    <location>
        <begin position="1"/>
        <end position="99"/>
    </location>
</feature>
<dbReference type="EMBL" id="CAIF01000098">
    <property type="protein sequence ID" value="CCH43989.1"/>
    <property type="molecule type" value="Genomic_DNA"/>
</dbReference>
<dbReference type="InterPro" id="IPR019974">
    <property type="entry name" value="XPG_CS"/>
</dbReference>
<dbReference type="PROSITE" id="PS00841">
    <property type="entry name" value="XPG_1"/>
    <property type="match status" value="1"/>
</dbReference>
<evidence type="ECO:0000256" key="3">
    <source>
        <dbReference type="ARBA" id="ARBA00022722"/>
    </source>
</evidence>
<keyword evidence="7" id="KW-0460">Magnesium</keyword>
<feature type="region of interest" description="Disordered" evidence="10">
    <location>
        <begin position="524"/>
        <end position="547"/>
    </location>
</feature>
<dbReference type="PANTHER" id="PTHR11081:SF65">
    <property type="entry name" value="DNA DAMAGE-INDUCIBLE PROTEIN DIN7-RELATED"/>
    <property type="match status" value="1"/>
</dbReference>
<dbReference type="InterPro" id="IPR008918">
    <property type="entry name" value="HhH2"/>
</dbReference>
<dbReference type="SUPFAM" id="SSF47807">
    <property type="entry name" value="5' to 3' exonuclease, C-terminal subdomain"/>
    <property type="match status" value="1"/>
</dbReference>
<dbReference type="GO" id="GO:0003677">
    <property type="term" value="F:DNA binding"/>
    <property type="evidence" value="ECO:0007669"/>
    <property type="project" value="InterPro"/>
</dbReference>
<evidence type="ECO:0000259" key="12">
    <source>
        <dbReference type="SMART" id="SM00485"/>
    </source>
</evidence>
<organism evidence="13 14">
    <name type="scientific">Wickerhamomyces ciferrii (strain ATCC 14091 / BCRC 22168 / CBS 111 / JCM 3599 / NBRC 0793 / NRRL Y-1031 F-60-10)</name>
    <name type="common">Yeast</name>
    <name type="synonym">Pichia ciferrii</name>
    <dbReference type="NCBI Taxonomy" id="1206466"/>
    <lineage>
        <taxon>Eukaryota</taxon>
        <taxon>Fungi</taxon>
        <taxon>Dikarya</taxon>
        <taxon>Ascomycota</taxon>
        <taxon>Saccharomycotina</taxon>
        <taxon>Saccharomycetes</taxon>
        <taxon>Phaffomycetales</taxon>
        <taxon>Wickerhamomycetaceae</taxon>
        <taxon>Wickerhamomyces</taxon>
    </lineage>
</organism>
<dbReference type="InParanoid" id="K0KRP1"/>
<dbReference type="Proteomes" id="UP000009328">
    <property type="component" value="Unassembled WGS sequence"/>
</dbReference>
<dbReference type="PANTHER" id="PTHR11081">
    <property type="entry name" value="FLAP ENDONUCLEASE FAMILY MEMBER"/>
    <property type="match status" value="1"/>
</dbReference>
<dbReference type="STRING" id="1206466.K0KRP1"/>
<protein>
    <submittedName>
        <fullName evidence="13">Exonuclease 1</fullName>
        <ecNumber evidence="13">3.1.-.-</ecNumber>
    </submittedName>
</protein>
<feature type="compositionally biased region" description="Acidic residues" evidence="10">
    <location>
        <begin position="528"/>
        <end position="540"/>
    </location>
</feature>
<dbReference type="GO" id="GO:0005634">
    <property type="term" value="C:nucleus"/>
    <property type="evidence" value="ECO:0007669"/>
    <property type="project" value="UniProtKB-SubCell"/>
</dbReference>
<dbReference type="GO" id="GO:0004527">
    <property type="term" value="F:exonuclease activity"/>
    <property type="evidence" value="ECO:0007669"/>
    <property type="project" value="UniProtKB-KW"/>
</dbReference>
<dbReference type="Pfam" id="PF00752">
    <property type="entry name" value="XPG_N"/>
    <property type="match status" value="1"/>
</dbReference>
<evidence type="ECO:0000256" key="6">
    <source>
        <dbReference type="ARBA" id="ARBA00022801"/>
    </source>
</evidence>
<evidence type="ECO:0000256" key="9">
    <source>
        <dbReference type="ARBA" id="ARBA00023242"/>
    </source>
</evidence>
<dbReference type="HOGENOM" id="CLU_008978_5_0_1"/>
<dbReference type="InterPro" id="IPR044752">
    <property type="entry name" value="PIN-like_EXO1"/>
</dbReference>
<dbReference type="GO" id="GO:0006281">
    <property type="term" value="P:DNA repair"/>
    <property type="evidence" value="ECO:0007669"/>
    <property type="project" value="UniProtKB-KW"/>
</dbReference>
<keyword evidence="3" id="KW-0540">Nuclease</keyword>
<keyword evidence="9" id="KW-0539">Nucleus</keyword>
<dbReference type="SMART" id="SM00279">
    <property type="entry name" value="HhH2"/>
    <property type="match status" value="1"/>
</dbReference>
<sequence length="649" mass="73152">MGVKGLLPQLKSIQEPMTLERYRGKRLAIDSYAWLHRSSLSCAWELAQDLETTKYISFFKKRIMMLRHFEIEPYFVFDGDNFSSKSDTELEREQKRLKNKEKGLELLRNGDKKGAFEFFSKSVDITPAMAKAVIEYLKEEKIKYIVAPYEADPQMVYLEKLGLVDGIISEDSDLLVFGAQHLLTKLNDTAQFVDIRRENFKNCKEVPIGLIDDSQLIMVACLSGCDYTSGVPGVGIVTAFKLVKRLGTMDKCLMSLRLEGKSNVPQGFQLEYKKADLSFRFQRVFNPITNEISTLNEVPQLMKSDEELLPECIGPLHDNDIHFKVAMAELDPISKDTLLSREVSIKSQSFNVIQTPIKPVPVQERVAKRSYSTPVIKTNNKKSIDSFFKSVLTSQKKTNTETPVARSSTVPSITNDHRVLTPKSLSPTSKRRKMFNTPLINPTEIPSSSKFFSSKKPALITKGTTTNILNSPESSSPELQPTKEIPILGNNSILPDNIDELSVIEKPNTSNLEFKLKSLSNVNSSDFELTDPDDDDEEQSGADNSIGKIREHDLFGKKEQINDKLREEIPSNTHVSNHAEITKGLYKKFGFNSSSSSQFTTSGRENSSRSKPLKSIQHNGKIRSNTSTLKTKRGITRNFTLDSFIYRGP</sequence>
<dbReference type="InterPro" id="IPR036279">
    <property type="entry name" value="5-3_exonuclease_C_sf"/>
</dbReference>
<dbReference type="InterPro" id="IPR029060">
    <property type="entry name" value="PIN-like_dom_sf"/>
</dbReference>
<comment type="subcellular location">
    <subcellularLocation>
        <location evidence="2">Nucleus</location>
    </subcellularLocation>
</comment>
<dbReference type="Pfam" id="PF00867">
    <property type="entry name" value="XPG_I"/>
    <property type="match status" value="1"/>
</dbReference>
<dbReference type="InterPro" id="IPR006084">
    <property type="entry name" value="XPG/Rad2"/>
</dbReference>
<comment type="cofactor">
    <cofactor evidence="1">
        <name>Mg(2+)</name>
        <dbReference type="ChEBI" id="CHEBI:18420"/>
    </cofactor>
</comment>
<name>K0KRP1_WICCF</name>
<dbReference type="Gene3D" id="1.10.150.20">
    <property type="entry name" value="5' to 3' exonuclease, C-terminal subdomain"/>
    <property type="match status" value="1"/>
</dbReference>
<dbReference type="CDD" id="cd09857">
    <property type="entry name" value="PIN_EXO1"/>
    <property type="match status" value="1"/>
</dbReference>
<dbReference type="SMART" id="SM00485">
    <property type="entry name" value="XPGN"/>
    <property type="match status" value="1"/>
</dbReference>
<keyword evidence="5" id="KW-0227">DNA damage</keyword>
<evidence type="ECO:0000256" key="5">
    <source>
        <dbReference type="ARBA" id="ARBA00022763"/>
    </source>
</evidence>
<feature type="domain" description="XPG-I" evidence="11">
    <location>
        <begin position="138"/>
        <end position="208"/>
    </location>
</feature>
<dbReference type="GO" id="GO:0017108">
    <property type="term" value="F:5'-flap endonuclease activity"/>
    <property type="evidence" value="ECO:0007669"/>
    <property type="project" value="TreeGrafter"/>
</dbReference>
<evidence type="ECO:0000256" key="7">
    <source>
        <dbReference type="ARBA" id="ARBA00022842"/>
    </source>
</evidence>
<dbReference type="Gene3D" id="3.40.50.1010">
    <property type="entry name" value="5'-nuclease"/>
    <property type="match status" value="1"/>
</dbReference>
<keyword evidence="4" id="KW-0479">Metal-binding</keyword>
<evidence type="ECO:0000313" key="13">
    <source>
        <dbReference type="EMBL" id="CCH43989.1"/>
    </source>
</evidence>
<keyword evidence="6 13" id="KW-0378">Hydrolase</keyword>
<keyword evidence="8" id="KW-0234">DNA repair</keyword>
<comment type="caution">
    <text evidence="13">The sequence shown here is derived from an EMBL/GenBank/DDBJ whole genome shotgun (WGS) entry which is preliminary data.</text>
</comment>
<keyword evidence="14" id="KW-1185">Reference proteome</keyword>
<evidence type="ECO:0000256" key="4">
    <source>
        <dbReference type="ARBA" id="ARBA00022723"/>
    </source>
</evidence>
<evidence type="ECO:0000256" key="8">
    <source>
        <dbReference type="ARBA" id="ARBA00023204"/>
    </source>
</evidence>
<dbReference type="EC" id="3.1.-.-" evidence="13"/>
<dbReference type="FunCoup" id="K0KRP1">
    <property type="interactions" value="244"/>
</dbReference>
<dbReference type="InterPro" id="IPR006086">
    <property type="entry name" value="XPG-I_dom"/>
</dbReference>
<dbReference type="SUPFAM" id="SSF88723">
    <property type="entry name" value="PIN domain-like"/>
    <property type="match status" value="1"/>
</dbReference>
<evidence type="ECO:0000256" key="1">
    <source>
        <dbReference type="ARBA" id="ARBA00001946"/>
    </source>
</evidence>
<keyword evidence="13" id="KW-0269">Exonuclease</keyword>
<reference evidence="13 14" key="1">
    <citation type="journal article" date="2012" name="Eukaryot. Cell">
        <title>Draft genome sequence of Wickerhamomyces ciferrii NRRL Y-1031 F-60-10.</title>
        <authorList>
            <person name="Schneider J."/>
            <person name="Andrea H."/>
            <person name="Blom J."/>
            <person name="Jaenicke S."/>
            <person name="Ruckert C."/>
            <person name="Schorsch C."/>
            <person name="Szczepanowski R."/>
            <person name="Farwick M."/>
            <person name="Goesmann A."/>
            <person name="Puhler A."/>
            <person name="Schaffer S."/>
            <person name="Tauch A."/>
            <person name="Kohler T."/>
            <person name="Brinkrolf K."/>
        </authorList>
    </citation>
    <scope>NUCLEOTIDE SEQUENCE [LARGE SCALE GENOMIC DNA]</scope>
    <source>
        <strain evidence="14">ATCC 14091 / BCRC 22168 / CBS 111 / JCM 3599 / NBRC 0793 / NRRL Y-1031 F-60-10</strain>
    </source>
</reference>
<dbReference type="GO" id="GO:0046872">
    <property type="term" value="F:metal ion binding"/>
    <property type="evidence" value="ECO:0007669"/>
    <property type="project" value="UniProtKB-KW"/>
</dbReference>
<dbReference type="eggNOG" id="KOG2518">
    <property type="taxonomic scope" value="Eukaryota"/>
</dbReference>
<proteinExistence type="predicted"/>
<evidence type="ECO:0000256" key="10">
    <source>
        <dbReference type="SAM" id="MobiDB-lite"/>
    </source>
</evidence>
<dbReference type="FunFam" id="3.40.50.1010:FF:000002">
    <property type="entry name" value="Exonuclease 1, putative"/>
    <property type="match status" value="1"/>
</dbReference>
<dbReference type="PRINTS" id="PR00853">
    <property type="entry name" value="XPGRADSUPER"/>
</dbReference>
<feature type="region of interest" description="Disordered" evidence="10">
    <location>
        <begin position="596"/>
        <end position="620"/>
    </location>
</feature>
<dbReference type="AlphaFoldDB" id="K0KRP1"/>
<evidence type="ECO:0000313" key="14">
    <source>
        <dbReference type="Proteomes" id="UP000009328"/>
    </source>
</evidence>
<evidence type="ECO:0000256" key="2">
    <source>
        <dbReference type="ARBA" id="ARBA00004123"/>
    </source>
</evidence>
<evidence type="ECO:0000259" key="11">
    <source>
        <dbReference type="SMART" id="SM00484"/>
    </source>
</evidence>
<dbReference type="SMART" id="SM00484">
    <property type="entry name" value="XPGI"/>
    <property type="match status" value="1"/>
</dbReference>
<dbReference type="InterPro" id="IPR006085">
    <property type="entry name" value="XPG_DNA_repair_N"/>
</dbReference>
<gene>
    <name evidence="13" type="ORF">BN7_3543</name>
</gene>